<dbReference type="STRING" id="530564.Psta_2648"/>
<dbReference type="PROSITE" id="PS51387">
    <property type="entry name" value="FAD_PCMH"/>
    <property type="match status" value="1"/>
</dbReference>
<dbReference type="GO" id="GO:0071949">
    <property type="term" value="F:FAD binding"/>
    <property type="evidence" value="ECO:0007669"/>
    <property type="project" value="InterPro"/>
</dbReference>
<protein>
    <submittedName>
        <fullName evidence="4">FAD linked oxidase domain protein</fullName>
    </submittedName>
</protein>
<keyword evidence="5" id="KW-1185">Reference proteome</keyword>
<accession>D2R6L7</accession>
<dbReference type="PANTHER" id="PTHR11748:SF103">
    <property type="entry name" value="GLYCOLATE OXIDASE SUBUNIT GLCE"/>
    <property type="match status" value="1"/>
</dbReference>
<evidence type="ECO:0000313" key="4">
    <source>
        <dbReference type="EMBL" id="ADB17317.1"/>
    </source>
</evidence>
<dbReference type="eggNOG" id="COG0277">
    <property type="taxonomic scope" value="Bacteria"/>
</dbReference>
<proteinExistence type="predicted"/>
<evidence type="ECO:0000256" key="1">
    <source>
        <dbReference type="ARBA" id="ARBA00022630"/>
    </source>
</evidence>
<keyword evidence="1" id="KW-0285">Flavoprotein</keyword>
<organism evidence="4 5">
    <name type="scientific">Pirellula staleyi (strain ATCC 27377 / DSM 6068 / ICPB 4128)</name>
    <name type="common">Pirella staleyi</name>
    <dbReference type="NCBI Taxonomy" id="530564"/>
    <lineage>
        <taxon>Bacteria</taxon>
        <taxon>Pseudomonadati</taxon>
        <taxon>Planctomycetota</taxon>
        <taxon>Planctomycetia</taxon>
        <taxon>Pirellulales</taxon>
        <taxon>Pirellulaceae</taxon>
        <taxon>Pirellula</taxon>
    </lineage>
</organism>
<dbReference type="InterPro" id="IPR016166">
    <property type="entry name" value="FAD-bd_PCMH"/>
</dbReference>
<name>D2R6L7_PIRSD</name>
<sequence>MTRTTTSPLPLDTITAPTLESDVQRVVRDALATRTPIYPLGGQTSLDFGLPAKHRGIGLDLTGMSKVIDYPARDMTITVEAGLRWQTLVTTLAQENQRLPVDVPSAAEATVGGVLATNFNGPRRLGCGLLRDHVIGIAAVDGHGKLFHGGGRVVKNVAGYDFCKLLTGSLGTLAVITSATFKLQPIPECSKWVVCSPKTLEVADDLLAKMVHSKSRPLAVELLRGPAWAQDPALAPLAKSRGCETALAALLEGTNREVEWMTTQLQSEWRSAGIGDSIVIDDTAALVSRMVEFPAATSSPLVLKASLRPSVVTAIIASAEQVDPQVSVVSHAQSGILVLRFSEFPSSGISRAVVGRLQAEVAASVGSLVVLSNPSQSEMTQRSVFAIPQPVLAISTAIKREFDPGDLLNRGRFIFRSES</sequence>
<evidence type="ECO:0000313" key="5">
    <source>
        <dbReference type="Proteomes" id="UP000001887"/>
    </source>
</evidence>
<evidence type="ECO:0000256" key="2">
    <source>
        <dbReference type="ARBA" id="ARBA00022827"/>
    </source>
</evidence>
<dbReference type="SUPFAM" id="SSF56176">
    <property type="entry name" value="FAD-binding/transporter-associated domain-like"/>
    <property type="match status" value="1"/>
</dbReference>
<dbReference type="Proteomes" id="UP000001887">
    <property type="component" value="Chromosome"/>
</dbReference>
<gene>
    <name evidence="4" type="ordered locus">Psta_2648</name>
</gene>
<dbReference type="GO" id="GO:0003824">
    <property type="term" value="F:catalytic activity"/>
    <property type="evidence" value="ECO:0007669"/>
    <property type="project" value="InterPro"/>
</dbReference>
<keyword evidence="2" id="KW-0274">FAD</keyword>
<dbReference type="SUPFAM" id="SSF55103">
    <property type="entry name" value="FAD-linked oxidases, C-terminal domain"/>
    <property type="match status" value="1"/>
</dbReference>
<feature type="domain" description="FAD-binding PCMH-type" evidence="3">
    <location>
        <begin position="6"/>
        <end position="186"/>
    </location>
</feature>
<dbReference type="AlphaFoldDB" id="D2R6L7"/>
<reference evidence="4 5" key="1">
    <citation type="journal article" date="2009" name="Stand. Genomic Sci.">
        <title>Complete genome sequence of Pirellula staleyi type strain (ATCC 27377).</title>
        <authorList>
            <person name="Clum A."/>
            <person name="Tindall B.J."/>
            <person name="Sikorski J."/>
            <person name="Ivanova N."/>
            <person name="Mavrommatis K."/>
            <person name="Lucas S."/>
            <person name="Glavina del Rio T."/>
            <person name="Nolan M."/>
            <person name="Chen F."/>
            <person name="Tice H."/>
            <person name="Pitluck S."/>
            <person name="Cheng J.F."/>
            <person name="Chertkov O."/>
            <person name="Brettin T."/>
            <person name="Han C."/>
            <person name="Detter J.C."/>
            <person name="Kuske C."/>
            <person name="Bruce D."/>
            <person name="Goodwin L."/>
            <person name="Ovchinikova G."/>
            <person name="Pati A."/>
            <person name="Mikhailova N."/>
            <person name="Chen A."/>
            <person name="Palaniappan K."/>
            <person name="Land M."/>
            <person name="Hauser L."/>
            <person name="Chang Y.J."/>
            <person name="Jeffries C.D."/>
            <person name="Chain P."/>
            <person name="Rohde M."/>
            <person name="Goker M."/>
            <person name="Bristow J."/>
            <person name="Eisen J.A."/>
            <person name="Markowitz V."/>
            <person name="Hugenholtz P."/>
            <person name="Kyrpides N.C."/>
            <person name="Klenk H.P."/>
            <person name="Lapidus A."/>
        </authorList>
    </citation>
    <scope>NUCLEOTIDE SEQUENCE [LARGE SCALE GENOMIC DNA]</scope>
    <source>
        <strain evidence="5">ATCC 27377 / DSM 6068 / ICPB 4128</strain>
    </source>
</reference>
<dbReference type="InterPro" id="IPR006094">
    <property type="entry name" value="Oxid_FAD_bind_N"/>
</dbReference>
<dbReference type="InterPro" id="IPR016164">
    <property type="entry name" value="FAD-linked_Oxase-like_C"/>
</dbReference>
<dbReference type="KEGG" id="psl:Psta_2648"/>
<dbReference type="Gene3D" id="3.30.465.10">
    <property type="match status" value="1"/>
</dbReference>
<dbReference type="InterPro" id="IPR036318">
    <property type="entry name" value="FAD-bd_PCMH-like_sf"/>
</dbReference>
<dbReference type="HOGENOM" id="CLU_017779_0_1_0"/>
<dbReference type="InterPro" id="IPR016169">
    <property type="entry name" value="FAD-bd_PCMH_sub2"/>
</dbReference>
<dbReference type="OrthoDB" id="9767256at2"/>
<dbReference type="EMBL" id="CP001848">
    <property type="protein sequence ID" value="ADB17317.1"/>
    <property type="molecule type" value="Genomic_DNA"/>
</dbReference>
<evidence type="ECO:0000259" key="3">
    <source>
        <dbReference type="PROSITE" id="PS51387"/>
    </source>
</evidence>
<dbReference type="PANTHER" id="PTHR11748">
    <property type="entry name" value="D-LACTATE DEHYDROGENASE"/>
    <property type="match status" value="1"/>
</dbReference>
<dbReference type="Pfam" id="PF01565">
    <property type="entry name" value="FAD_binding_4"/>
    <property type="match status" value="1"/>
</dbReference>